<evidence type="ECO:0000313" key="2">
    <source>
        <dbReference type="EMBL" id="NME86566.1"/>
    </source>
</evidence>
<name>A0A7X9XIR5_9BACE</name>
<feature type="transmembrane region" description="Helical" evidence="1">
    <location>
        <begin position="35"/>
        <end position="53"/>
    </location>
</feature>
<feature type="transmembrane region" description="Helical" evidence="1">
    <location>
        <begin position="144"/>
        <end position="163"/>
    </location>
</feature>
<reference evidence="2 3" key="1">
    <citation type="submission" date="2020-04" db="EMBL/GenBank/DDBJ databases">
        <authorList>
            <person name="Hitch T.C.A."/>
            <person name="Wylensek D."/>
            <person name="Clavel T."/>
        </authorList>
    </citation>
    <scope>NUCLEOTIDE SEQUENCE [LARGE SCALE GENOMIC DNA]</scope>
    <source>
        <strain evidence="2 3">WCA3-601-WT-5E</strain>
    </source>
</reference>
<proteinExistence type="predicted"/>
<keyword evidence="1" id="KW-0812">Transmembrane</keyword>
<evidence type="ECO:0000313" key="3">
    <source>
        <dbReference type="Proteomes" id="UP000520291"/>
    </source>
</evidence>
<feature type="transmembrane region" description="Helical" evidence="1">
    <location>
        <begin position="103"/>
        <end position="124"/>
    </location>
</feature>
<dbReference type="AlphaFoldDB" id="A0A7X9XIR5"/>
<keyword evidence="1" id="KW-1133">Transmembrane helix</keyword>
<keyword evidence="1" id="KW-0472">Membrane</keyword>
<evidence type="ECO:0000256" key="1">
    <source>
        <dbReference type="SAM" id="Phobius"/>
    </source>
</evidence>
<evidence type="ECO:0008006" key="4">
    <source>
        <dbReference type="Google" id="ProtNLM"/>
    </source>
</evidence>
<comment type="caution">
    <text evidence="2">The sequence shown here is derived from an EMBL/GenBank/DDBJ whole genome shotgun (WGS) entry which is preliminary data.</text>
</comment>
<gene>
    <name evidence="2" type="ORF">HF841_11145</name>
</gene>
<dbReference type="EMBL" id="JABAGL010000013">
    <property type="protein sequence ID" value="NME86566.1"/>
    <property type="molecule type" value="Genomic_DNA"/>
</dbReference>
<protein>
    <recommendedName>
        <fullName evidence="4">Transmembrane protein</fullName>
    </recommendedName>
</protein>
<accession>A0A7X9XIR5</accession>
<dbReference type="Proteomes" id="UP000520291">
    <property type="component" value="Unassembled WGS sequence"/>
</dbReference>
<dbReference type="RefSeq" id="WP_168947779.1">
    <property type="nucleotide sequence ID" value="NZ_JABAGL010000013.1"/>
</dbReference>
<organism evidence="2 3">
    <name type="scientific">Bacteroides eggerthii</name>
    <dbReference type="NCBI Taxonomy" id="28111"/>
    <lineage>
        <taxon>Bacteria</taxon>
        <taxon>Pseudomonadati</taxon>
        <taxon>Bacteroidota</taxon>
        <taxon>Bacteroidia</taxon>
        <taxon>Bacteroidales</taxon>
        <taxon>Bacteroidaceae</taxon>
        <taxon>Bacteroides</taxon>
    </lineage>
</organism>
<sequence>MQIAIVLVAIIVVAIIAPSKIGDMIELGGSKADDIVLNLIGVAASLFTLMAAIDIKKDLNTHTDDKALKDTKQLDTVAKPGNGNSYCQLNMEVKQVLRNLPKFLVGHIIVTILLLTTIVVLFIVYFKDIAYYFYGVTKDANGQLLTALLTAIGGGAVIYGLWLNNKRIKEQIRQNDIAKTQADIVVSNNNDKRFGEAISFLGSDSEGIAIGGAYILYQLAKEDSRYVSVIAKILVEKLSSLQSIENDSRKLYNVLIELILSDVFHSEKMNLEKISIRNLKFDGIQNKNFSHCSFTNIYCGEICNCNLISCQIDSMLIRGLIFSLEIKHSFIINFPQVDIGYNYLKDMNEFCHSYRSGIKYFSVQDSIIQNFKLCTLVPTEYFTLKNNTISNFELRVASSAKNDIEFGEKDVNVLVVTDNQDGIKVKGENKNVIIQKHKEYYAHLPKASLNDAP</sequence>